<feature type="region of interest" description="Disordered" evidence="1">
    <location>
        <begin position="1"/>
        <end position="37"/>
    </location>
</feature>
<reference evidence="2 3" key="1">
    <citation type="submission" date="2020-11" db="EMBL/GenBank/DDBJ databases">
        <title>Corynebacterium sp. ZJ-599.</title>
        <authorList>
            <person name="Zhou J."/>
        </authorList>
    </citation>
    <scope>NUCLEOTIDE SEQUENCE [LARGE SCALE GENOMIC DNA]</scope>
    <source>
        <strain evidence="2 3">ZJ-599</strain>
    </source>
</reference>
<dbReference type="EMBL" id="CP064954">
    <property type="protein sequence ID" value="QPK80136.1"/>
    <property type="molecule type" value="Genomic_DNA"/>
</dbReference>
<sequence>MAASILGLTGCATTPPQIPDHPPATTHASEHVSQTAPDNAEANEFAMPTPGPFDPTAPGYKPFKPCEDIPDEVFERVGVVKAPDGGENTDPYFCPIVVEQTYVGEGFDLTSWQQPFQMLLDTGAFIDAVVPVGGVPKARVLKPHPDYGGGICFVGVETAVGVLGVTYSSFGAPGNERDTCIRTIELFSKFYIGE</sequence>
<evidence type="ECO:0000313" key="2">
    <source>
        <dbReference type="EMBL" id="QPK80136.1"/>
    </source>
</evidence>
<dbReference type="Proteomes" id="UP000594681">
    <property type="component" value="Chromosome"/>
</dbReference>
<name>A0A7T0KG76_9CORY</name>
<accession>A0A7T0KG76</accession>
<gene>
    <name evidence="2" type="ORF">G7Y31_05495</name>
</gene>
<keyword evidence="3" id="KW-1185">Reference proteome</keyword>
<proteinExistence type="predicted"/>
<dbReference type="AlphaFoldDB" id="A0A7T0KG76"/>
<evidence type="ECO:0000313" key="3">
    <source>
        <dbReference type="Proteomes" id="UP000594681"/>
    </source>
</evidence>
<dbReference type="KEGG" id="cliz:G7Y31_05495"/>
<protein>
    <submittedName>
        <fullName evidence="2">DUF3558 family protein</fullName>
    </submittedName>
</protein>
<dbReference type="RefSeq" id="WP_165006951.1">
    <property type="nucleotide sequence ID" value="NZ_CP064954.1"/>
</dbReference>
<organism evidence="2 3">
    <name type="scientific">Corynebacterium lizhenjunii</name>
    <dbReference type="NCBI Taxonomy" id="2709394"/>
    <lineage>
        <taxon>Bacteria</taxon>
        <taxon>Bacillati</taxon>
        <taxon>Actinomycetota</taxon>
        <taxon>Actinomycetes</taxon>
        <taxon>Mycobacteriales</taxon>
        <taxon>Corynebacteriaceae</taxon>
        <taxon>Corynebacterium</taxon>
    </lineage>
</organism>
<evidence type="ECO:0000256" key="1">
    <source>
        <dbReference type="SAM" id="MobiDB-lite"/>
    </source>
</evidence>
<dbReference type="Pfam" id="PF12079">
    <property type="entry name" value="DUF3558"/>
    <property type="match status" value="1"/>
</dbReference>
<dbReference type="InterPro" id="IPR024520">
    <property type="entry name" value="DUF3558"/>
</dbReference>